<feature type="disulfide bond" evidence="6">
    <location>
        <begin position="26"/>
        <end position="35"/>
    </location>
</feature>
<dbReference type="KEGG" id="pdic:118499946"/>
<name>A0A7E6DHK6_9CHIR</name>
<keyword evidence="8" id="KW-1185">Reference proteome</keyword>
<dbReference type="Proteomes" id="UP000504628">
    <property type="component" value="Chromosome 4"/>
</dbReference>
<keyword evidence="4 6" id="KW-1015">Disulfide bond</keyword>
<feature type="disulfide bond" evidence="6">
    <location>
        <begin position="64"/>
        <end position="73"/>
    </location>
</feature>
<gene>
    <name evidence="9" type="primary">LOC118499946</name>
</gene>
<dbReference type="InterPro" id="IPR000152">
    <property type="entry name" value="EGF-type_Asp/Asn_hydroxyl_site"/>
</dbReference>
<evidence type="ECO:0000256" key="4">
    <source>
        <dbReference type="ARBA" id="ARBA00023157"/>
    </source>
</evidence>
<reference evidence="9" key="1">
    <citation type="submission" date="2025-08" db="UniProtKB">
        <authorList>
            <consortium name="RefSeq"/>
        </authorList>
    </citation>
    <scope>IDENTIFICATION</scope>
    <source>
        <tissue evidence="9">Muscle</tissue>
    </source>
</reference>
<keyword evidence="2" id="KW-0732">Signal</keyword>
<evidence type="ECO:0000313" key="9">
    <source>
        <dbReference type="RefSeq" id="XP_035878489.1"/>
    </source>
</evidence>
<dbReference type="PROSITE" id="PS50026">
    <property type="entry name" value="EGF_3"/>
    <property type="match status" value="3"/>
</dbReference>
<organism evidence="8 9">
    <name type="scientific">Phyllostomus discolor</name>
    <name type="common">pale spear-nosed bat</name>
    <dbReference type="NCBI Taxonomy" id="89673"/>
    <lineage>
        <taxon>Eukaryota</taxon>
        <taxon>Metazoa</taxon>
        <taxon>Chordata</taxon>
        <taxon>Craniata</taxon>
        <taxon>Vertebrata</taxon>
        <taxon>Euteleostomi</taxon>
        <taxon>Mammalia</taxon>
        <taxon>Eutheria</taxon>
        <taxon>Laurasiatheria</taxon>
        <taxon>Chiroptera</taxon>
        <taxon>Yangochiroptera</taxon>
        <taxon>Phyllostomidae</taxon>
        <taxon>Phyllostominae</taxon>
        <taxon>Phyllostomus</taxon>
    </lineage>
</organism>
<keyword evidence="3" id="KW-0677">Repeat</keyword>
<dbReference type="PANTHER" id="PTHR24049">
    <property type="entry name" value="CRUMBS FAMILY MEMBER"/>
    <property type="match status" value="1"/>
</dbReference>
<dbReference type="InterPro" id="IPR000742">
    <property type="entry name" value="EGF"/>
</dbReference>
<keyword evidence="5" id="KW-0325">Glycoprotein</keyword>
<feature type="domain" description="EGF-like" evidence="7">
    <location>
        <begin position="113"/>
        <end position="149"/>
    </location>
</feature>
<dbReference type="PROSITE" id="PS00022">
    <property type="entry name" value="EGF_1"/>
    <property type="match status" value="2"/>
</dbReference>
<feature type="domain" description="EGF-like" evidence="7">
    <location>
        <begin position="38"/>
        <end position="74"/>
    </location>
</feature>
<evidence type="ECO:0000259" key="7">
    <source>
        <dbReference type="PROSITE" id="PS50026"/>
    </source>
</evidence>
<dbReference type="InterPro" id="IPR051022">
    <property type="entry name" value="Notch_Cell-Fate_Det"/>
</dbReference>
<dbReference type="AlphaFoldDB" id="A0A7E6DHK6"/>
<evidence type="ECO:0000256" key="6">
    <source>
        <dbReference type="PROSITE-ProRule" id="PRU00076"/>
    </source>
</evidence>
<dbReference type="OrthoDB" id="5983569at2759"/>
<dbReference type="InterPro" id="IPR001881">
    <property type="entry name" value="EGF-like_Ca-bd_dom"/>
</dbReference>
<evidence type="ECO:0000256" key="3">
    <source>
        <dbReference type="ARBA" id="ARBA00022737"/>
    </source>
</evidence>
<feature type="domain" description="EGF-like" evidence="7">
    <location>
        <begin position="1"/>
        <end position="36"/>
    </location>
</feature>
<dbReference type="RefSeq" id="XP_035878489.1">
    <property type="nucleotide sequence ID" value="XM_036022596.1"/>
</dbReference>
<proteinExistence type="predicted"/>
<dbReference type="PROSITE" id="PS00010">
    <property type="entry name" value="ASX_HYDROXYL"/>
    <property type="match status" value="1"/>
</dbReference>
<evidence type="ECO:0000256" key="5">
    <source>
        <dbReference type="ARBA" id="ARBA00023180"/>
    </source>
</evidence>
<dbReference type="FunFam" id="2.10.25.10:FF:000066">
    <property type="entry name" value="FAT atypical cadherin 4"/>
    <property type="match status" value="1"/>
</dbReference>
<dbReference type="CDD" id="cd00054">
    <property type="entry name" value="EGF_CA"/>
    <property type="match status" value="2"/>
</dbReference>
<dbReference type="GeneID" id="118499946"/>
<dbReference type="GO" id="GO:0005509">
    <property type="term" value="F:calcium ion binding"/>
    <property type="evidence" value="ECO:0007669"/>
    <property type="project" value="InterPro"/>
</dbReference>
<evidence type="ECO:0000256" key="2">
    <source>
        <dbReference type="ARBA" id="ARBA00022729"/>
    </source>
</evidence>
<feature type="disulfide bond" evidence="6">
    <location>
        <begin position="139"/>
        <end position="148"/>
    </location>
</feature>
<protein>
    <submittedName>
        <fullName evidence="9">Protein eyes shut homolog</fullName>
    </submittedName>
</protein>
<dbReference type="InParanoid" id="A0A7E6DHK6"/>
<dbReference type="SUPFAM" id="SSF57196">
    <property type="entry name" value="EGF/Laminin"/>
    <property type="match status" value="3"/>
</dbReference>
<dbReference type="Gene3D" id="2.10.25.10">
    <property type="entry name" value="Laminin"/>
    <property type="match status" value="4"/>
</dbReference>
<evidence type="ECO:0000256" key="1">
    <source>
        <dbReference type="ARBA" id="ARBA00022536"/>
    </source>
</evidence>
<evidence type="ECO:0000313" key="8">
    <source>
        <dbReference type="Proteomes" id="UP000504628"/>
    </source>
</evidence>
<dbReference type="SMART" id="SM00179">
    <property type="entry name" value="EGF_CA"/>
    <property type="match status" value="4"/>
</dbReference>
<sequence length="221" mass="23917">MDECEISPCLDGENCVNRTGVYNCLCAPGCTGINCEVDIDKCVLKPCLRDGACIDLVNHYIRDCKGGFFGTHCETNAKDCLSNPCLCGRYTDLINEHRCSCDTEWTSSRCEIKINGCTSIPCMKEGSCQKSDHSFTCICPSGCTGARCEIKTDSRVEPELNLDLCPKGGISVHESGHTLYCSSDVPDYEPLILDLFGSVEPSEAVACSPLLGPLLNAAHRP</sequence>
<keyword evidence="1 6" id="KW-0245">EGF-like domain</keyword>
<dbReference type="SMART" id="SM00181">
    <property type="entry name" value="EGF"/>
    <property type="match status" value="4"/>
</dbReference>
<accession>A0A7E6DHK6</accession>
<dbReference type="FunFam" id="2.10.25.10:FF:000472">
    <property type="entry name" value="Uncharacterized protein, isoform A"/>
    <property type="match status" value="1"/>
</dbReference>
<comment type="caution">
    <text evidence="6">Lacks conserved residue(s) required for the propagation of feature annotation.</text>
</comment>